<protein>
    <submittedName>
        <fullName evidence="6">DUF1715-domain-containing protein</fullName>
    </submittedName>
</protein>
<dbReference type="EMBL" id="SPRC01000020">
    <property type="protein sequence ID" value="TIB79928.1"/>
    <property type="molecule type" value="Genomic_DNA"/>
</dbReference>
<dbReference type="EMBL" id="SPRW01000010">
    <property type="protein sequence ID" value="TIC68165.1"/>
    <property type="molecule type" value="Genomic_DNA"/>
</dbReference>
<evidence type="ECO:0000313" key="11">
    <source>
        <dbReference type="Proteomes" id="UP000307169"/>
    </source>
</evidence>
<comment type="caution">
    <text evidence="6">The sequence shown here is derived from an EMBL/GenBank/DDBJ whole genome shotgun (WGS) entry which is preliminary data.</text>
</comment>
<evidence type="ECO:0000313" key="8">
    <source>
        <dbReference type="EMBL" id="TIC68916.1"/>
    </source>
</evidence>
<evidence type="ECO:0000313" key="10">
    <source>
        <dbReference type="Proteomes" id="UP000305647"/>
    </source>
</evidence>
<evidence type="ECO:0000313" key="13">
    <source>
        <dbReference type="Proteomes" id="UP000310685"/>
    </source>
</evidence>
<evidence type="ECO:0000313" key="4">
    <source>
        <dbReference type="EMBL" id="TIC02780.1"/>
    </source>
</evidence>
<evidence type="ECO:0000256" key="1">
    <source>
        <dbReference type="ARBA" id="ARBA00038090"/>
    </source>
</evidence>
<proteinExistence type="inferred from homology"/>
<dbReference type="Proteomes" id="UP000309601">
    <property type="component" value="Unassembled WGS sequence"/>
</dbReference>
<dbReference type="InterPro" id="IPR019191">
    <property type="entry name" value="Essential_protein_Yae1_N"/>
</dbReference>
<dbReference type="OrthoDB" id="48036at2759"/>
<dbReference type="EMBL" id="SPRX01000009">
    <property type="protein sequence ID" value="TIC67910.1"/>
    <property type="molecule type" value="Genomic_DNA"/>
</dbReference>
<evidence type="ECO:0000313" key="12">
    <source>
        <dbReference type="Proteomes" id="UP000309601"/>
    </source>
</evidence>
<evidence type="ECO:0000313" key="5">
    <source>
        <dbReference type="EMBL" id="TIC31284.1"/>
    </source>
</evidence>
<dbReference type="AlphaFoldDB" id="A0A4T0TUI9"/>
<evidence type="ECO:0000313" key="6">
    <source>
        <dbReference type="EMBL" id="TIC67910.1"/>
    </source>
</evidence>
<dbReference type="Proteomes" id="UP000310708">
    <property type="component" value="Unassembled WGS sequence"/>
</dbReference>
<organism evidence="6 14">
    <name type="scientific">Wallemia mellicola</name>
    <dbReference type="NCBI Taxonomy" id="1708541"/>
    <lineage>
        <taxon>Eukaryota</taxon>
        <taxon>Fungi</taxon>
        <taxon>Dikarya</taxon>
        <taxon>Basidiomycota</taxon>
        <taxon>Wallemiomycotina</taxon>
        <taxon>Wallemiomycetes</taxon>
        <taxon>Wallemiales</taxon>
        <taxon>Wallemiaceae</taxon>
        <taxon>Wallemia</taxon>
    </lineage>
</organism>
<evidence type="ECO:0000313" key="9">
    <source>
        <dbReference type="Proteomes" id="UP000305362"/>
    </source>
</evidence>
<gene>
    <name evidence="6" type="ORF">E3Q01_01030</name>
    <name evidence="7" type="ORF">E3Q02_01260</name>
    <name evidence="8" type="ORF">E3Q03_01429</name>
    <name evidence="5" type="ORF">E3Q10_01657</name>
    <name evidence="4" type="ORF">E3Q17_01326</name>
    <name evidence="3" type="ORF">E3Q22_02189</name>
</gene>
<dbReference type="Proteomes" id="UP000305362">
    <property type="component" value="Unassembled WGS sequence"/>
</dbReference>
<evidence type="ECO:0000313" key="3">
    <source>
        <dbReference type="EMBL" id="TIB79928.1"/>
    </source>
</evidence>
<dbReference type="EMBL" id="SPRV01000011">
    <property type="protein sequence ID" value="TIC68916.1"/>
    <property type="molecule type" value="Genomic_DNA"/>
</dbReference>
<dbReference type="Proteomes" id="UP000305647">
    <property type="component" value="Unassembled WGS sequence"/>
</dbReference>
<feature type="domain" description="Essential protein Yae1 N-terminal" evidence="2">
    <location>
        <begin position="20"/>
        <end position="56"/>
    </location>
</feature>
<dbReference type="PANTHER" id="PTHR28532:SF1">
    <property type="entry name" value="ORAL CANCER OVEREXPRESSED 1"/>
    <property type="match status" value="1"/>
</dbReference>
<dbReference type="Pfam" id="PF09811">
    <property type="entry name" value="Yae1_N"/>
    <property type="match status" value="1"/>
</dbReference>
<evidence type="ECO:0000313" key="14">
    <source>
        <dbReference type="Proteomes" id="UP000310708"/>
    </source>
</evidence>
<dbReference type="Proteomes" id="UP000310685">
    <property type="component" value="Unassembled WGS sequence"/>
</dbReference>
<dbReference type="EMBL" id="SPRH01000010">
    <property type="protein sequence ID" value="TIC02780.1"/>
    <property type="molecule type" value="Genomic_DNA"/>
</dbReference>
<dbReference type="OMA" id="FKQVCSM"/>
<comment type="similarity">
    <text evidence="1">Belongs to the LTO1 family.</text>
</comment>
<evidence type="ECO:0000259" key="2">
    <source>
        <dbReference type="Pfam" id="PF09811"/>
    </source>
</evidence>
<name>A0A4T0TUI9_9BASI</name>
<evidence type="ECO:0000313" key="7">
    <source>
        <dbReference type="EMBL" id="TIC68165.1"/>
    </source>
</evidence>
<accession>A0A4T0TUI9</accession>
<sequence length="135" mass="15470">MPVDEIDTINHLEETFYSAGYQSGYDHGKIHGKIEGRALGKEKGYEIWEELGFMEASAIFLITTQPESKHKTQAQQILEMVQKFPQSNKQESDIDEEWDMSNLLEKIRAKFKVFVTITGVKRRLKTATPSQSLGF</sequence>
<dbReference type="PANTHER" id="PTHR28532">
    <property type="entry name" value="GEO13458P1"/>
    <property type="match status" value="1"/>
</dbReference>
<dbReference type="Proteomes" id="UP000307169">
    <property type="component" value="Unassembled WGS sequence"/>
</dbReference>
<dbReference type="InterPro" id="IPR052436">
    <property type="entry name" value="LTO1_adapter"/>
</dbReference>
<reference evidence="9 10" key="1">
    <citation type="submission" date="2019-03" db="EMBL/GenBank/DDBJ databases">
        <title>Sequencing 25 genomes of Wallemia mellicola.</title>
        <authorList>
            <person name="Gostincar C."/>
        </authorList>
    </citation>
    <scope>NUCLEOTIDE SEQUENCE [LARGE SCALE GENOMIC DNA]</scope>
    <source>
        <strain evidence="4 11">EXF-1262</strain>
        <strain evidence="7 12">EXF-1274</strain>
        <strain evidence="8 9">EXF-1277</strain>
        <strain evidence="3 13">EXF-6152</strain>
        <strain evidence="6 14">EXF-757</strain>
        <strain evidence="5 10">EXF-8738</strain>
    </source>
</reference>
<dbReference type="EMBL" id="SPRO01000013">
    <property type="protein sequence ID" value="TIC31284.1"/>
    <property type="molecule type" value="Genomic_DNA"/>
</dbReference>